<evidence type="ECO:0000313" key="6">
    <source>
        <dbReference type="Proteomes" id="UP000515908"/>
    </source>
</evidence>
<keyword evidence="1" id="KW-0677">Repeat</keyword>
<evidence type="ECO:0000313" key="5">
    <source>
        <dbReference type="EMBL" id="CAD2214845.1"/>
    </source>
</evidence>
<feature type="compositionally biased region" description="Pro residues" evidence="4">
    <location>
        <begin position="283"/>
        <end position="299"/>
    </location>
</feature>
<evidence type="ECO:0000256" key="3">
    <source>
        <dbReference type="PROSITE-ProRule" id="PRU00023"/>
    </source>
</evidence>
<dbReference type="Pfam" id="PF12796">
    <property type="entry name" value="Ank_2"/>
    <property type="match status" value="1"/>
</dbReference>
<dbReference type="Proteomes" id="UP000515908">
    <property type="component" value="Chromosome 04"/>
</dbReference>
<dbReference type="Pfam" id="PF00023">
    <property type="entry name" value="Ank"/>
    <property type="match status" value="1"/>
</dbReference>
<feature type="repeat" description="ANK" evidence="3">
    <location>
        <begin position="31"/>
        <end position="65"/>
    </location>
</feature>
<dbReference type="AlphaFoldDB" id="A0A7G2C5T0"/>
<dbReference type="EMBL" id="LR877148">
    <property type="protein sequence ID" value="CAD2214845.1"/>
    <property type="molecule type" value="Genomic_DNA"/>
</dbReference>
<name>A0A7G2C5T0_9TRYP</name>
<feature type="region of interest" description="Disordered" evidence="4">
    <location>
        <begin position="280"/>
        <end position="316"/>
    </location>
</feature>
<reference evidence="5 6" key="1">
    <citation type="submission" date="2020-08" db="EMBL/GenBank/DDBJ databases">
        <authorList>
            <person name="Newling K."/>
            <person name="Davey J."/>
            <person name="Forrester S."/>
        </authorList>
    </citation>
    <scope>NUCLEOTIDE SEQUENCE [LARGE SCALE GENOMIC DNA]</scope>
    <source>
        <strain evidence="6">Crithidia deanei Carvalho (ATCC PRA-265)</strain>
    </source>
</reference>
<dbReference type="PROSITE" id="PS50297">
    <property type="entry name" value="ANK_REP_REGION"/>
    <property type="match status" value="4"/>
</dbReference>
<feature type="repeat" description="ANK" evidence="3">
    <location>
        <begin position="66"/>
        <end position="98"/>
    </location>
</feature>
<evidence type="ECO:0000256" key="4">
    <source>
        <dbReference type="SAM" id="MobiDB-lite"/>
    </source>
</evidence>
<sequence length="339" mass="36927">MSDIAAAILKNDTNTLNSKLNKSNIDTPGEEGYTPLYFACMKREVKDDVVAAILKLGAKVDAKGSDKETPLYIAVFNNRPTIVDLLVKSGADVNSTNGQLKDTALHVAARLGHGDLVTYLLSHKADINVRNGRLETPLFSAAKCGRHDTVCLLMEKGANISIPDSEDRTPLYIASEKGLKHVVIVLKADLKDLRHAKAEADVELRLRPAPIPSSNEIVDRASTDKEFNEKVRRGSLPVAPPTETAPMEVVPIHVPEPKKMTHDPFTGASHGPCRSLEEVGYDEPPPIPKELQNRPPPKPQRVGGTSMVVTTEEGSKPAIRVDELMGEPETEFYAPAKKK</sequence>
<dbReference type="SMART" id="SM00248">
    <property type="entry name" value="ANK"/>
    <property type="match status" value="5"/>
</dbReference>
<evidence type="ECO:0000256" key="2">
    <source>
        <dbReference type="ARBA" id="ARBA00023043"/>
    </source>
</evidence>
<accession>A0A7G2C5T0</accession>
<protein>
    <submittedName>
        <fullName evidence="5">Ankyrin repeats (3 copies)/Ankyrin repeat/Ankyrin repeats (Many copies), putative</fullName>
    </submittedName>
</protein>
<gene>
    <name evidence="5" type="ORF">ADEAN_000229600</name>
</gene>
<feature type="repeat" description="ANK" evidence="3">
    <location>
        <begin position="133"/>
        <end position="165"/>
    </location>
</feature>
<dbReference type="InterPro" id="IPR002110">
    <property type="entry name" value="Ankyrin_rpt"/>
</dbReference>
<feature type="repeat" description="ANK" evidence="3">
    <location>
        <begin position="100"/>
        <end position="132"/>
    </location>
</feature>
<keyword evidence="6" id="KW-1185">Reference proteome</keyword>
<proteinExistence type="predicted"/>
<dbReference type="PROSITE" id="PS50088">
    <property type="entry name" value="ANK_REPEAT"/>
    <property type="match status" value="4"/>
</dbReference>
<dbReference type="Gene3D" id="1.25.40.20">
    <property type="entry name" value="Ankyrin repeat-containing domain"/>
    <property type="match status" value="2"/>
</dbReference>
<dbReference type="SUPFAM" id="SSF48403">
    <property type="entry name" value="Ankyrin repeat"/>
    <property type="match status" value="1"/>
</dbReference>
<organism evidence="5 6">
    <name type="scientific">Angomonas deanei</name>
    <dbReference type="NCBI Taxonomy" id="59799"/>
    <lineage>
        <taxon>Eukaryota</taxon>
        <taxon>Discoba</taxon>
        <taxon>Euglenozoa</taxon>
        <taxon>Kinetoplastea</taxon>
        <taxon>Metakinetoplastina</taxon>
        <taxon>Trypanosomatida</taxon>
        <taxon>Trypanosomatidae</taxon>
        <taxon>Strigomonadinae</taxon>
        <taxon>Angomonas</taxon>
    </lineage>
</organism>
<dbReference type="PANTHER" id="PTHR24171:SF9">
    <property type="entry name" value="ANKYRIN REPEAT DOMAIN-CONTAINING PROTEIN 39"/>
    <property type="match status" value="1"/>
</dbReference>
<dbReference type="InterPro" id="IPR036770">
    <property type="entry name" value="Ankyrin_rpt-contain_sf"/>
</dbReference>
<dbReference type="PANTHER" id="PTHR24171">
    <property type="entry name" value="ANKYRIN REPEAT DOMAIN-CONTAINING PROTEIN 39-RELATED"/>
    <property type="match status" value="1"/>
</dbReference>
<dbReference type="VEuPathDB" id="TriTrypDB:ADEAN_000229600"/>
<keyword evidence="2 3" id="KW-0040">ANK repeat</keyword>
<evidence type="ECO:0000256" key="1">
    <source>
        <dbReference type="ARBA" id="ARBA00022737"/>
    </source>
</evidence>